<evidence type="ECO:0000256" key="8">
    <source>
        <dbReference type="ARBA" id="ARBA00047623"/>
    </source>
</evidence>
<comment type="cofactor">
    <cofactor evidence="9">
        <name>NAD(+)</name>
        <dbReference type="ChEBI" id="CHEBI:57540"/>
    </cofactor>
    <text evidence="9">Binds 1 NAD(+) per subunit.</text>
</comment>
<comment type="caution">
    <text evidence="9">Lacks conserved residue(s) required for the propagation of feature annotation.</text>
</comment>
<dbReference type="HAMAP" id="MF_00577">
    <property type="entry name" value="HutU"/>
    <property type="match status" value="1"/>
</dbReference>
<dbReference type="GO" id="GO:0006548">
    <property type="term" value="P:L-histidine catabolic process"/>
    <property type="evidence" value="ECO:0007669"/>
    <property type="project" value="UniProtKB-UniRule"/>
</dbReference>
<keyword evidence="4 9" id="KW-0369">Histidine metabolism</keyword>
<dbReference type="NCBIfam" id="TIGR01228">
    <property type="entry name" value="hutU"/>
    <property type="match status" value="1"/>
</dbReference>
<keyword evidence="9" id="KW-0963">Cytoplasm</keyword>
<feature type="binding site" evidence="9">
    <location>
        <position position="267"/>
    </location>
    <ligand>
        <name>NAD(+)</name>
        <dbReference type="ChEBI" id="CHEBI:57540"/>
    </ligand>
</feature>
<evidence type="ECO:0000259" key="11">
    <source>
        <dbReference type="Pfam" id="PF17391"/>
    </source>
</evidence>
<proteinExistence type="inferred from homology"/>
<dbReference type="NCBIfam" id="NF003820">
    <property type="entry name" value="PRK05414.1"/>
    <property type="match status" value="1"/>
</dbReference>
<dbReference type="PANTHER" id="PTHR12216:SF3">
    <property type="entry name" value="UROCANATE HYDRATASE"/>
    <property type="match status" value="1"/>
</dbReference>
<feature type="domain" description="Urocanase Rossmann-like" evidence="10">
    <location>
        <begin position="207"/>
        <end position="430"/>
    </location>
</feature>
<evidence type="ECO:0000256" key="4">
    <source>
        <dbReference type="ARBA" id="ARBA00022808"/>
    </source>
</evidence>
<evidence type="ECO:0000313" key="14">
    <source>
        <dbReference type="Proteomes" id="UP000621436"/>
    </source>
</evidence>
<dbReference type="Proteomes" id="UP000621436">
    <property type="component" value="Unassembled WGS sequence"/>
</dbReference>
<dbReference type="InterPro" id="IPR055351">
    <property type="entry name" value="Urocanase"/>
</dbReference>
<dbReference type="Pfam" id="PF17391">
    <property type="entry name" value="Urocanase_N"/>
    <property type="match status" value="1"/>
</dbReference>
<evidence type="ECO:0000256" key="7">
    <source>
        <dbReference type="ARBA" id="ARBA00031640"/>
    </source>
</evidence>
<dbReference type="PIRSF" id="PIRSF001423">
    <property type="entry name" value="Urocanate_hydrat"/>
    <property type="match status" value="1"/>
</dbReference>
<dbReference type="PROSITE" id="PS01233">
    <property type="entry name" value="UROCANASE"/>
    <property type="match status" value="1"/>
</dbReference>
<evidence type="ECO:0000313" key="13">
    <source>
        <dbReference type="EMBL" id="MBF8436230.1"/>
    </source>
</evidence>
<evidence type="ECO:0000256" key="9">
    <source>
        <dbReference type="HAMAP-Rule" id="MF_00577"/>
    </source>
</evidence>
<feature type="domain" description="Urocanase C-terminal" evidence="12">
    <location>
        <begin position="436"/>
        <end position="631"/>
    </location>
</feature>
<dbReference type="InterPro" id="IPR035400">
    <property type="entry name" value="Urocanase_N"/>
</dbReference>
<protein>
    <recommendedName>
        <fullName evidence="3 9">Urocanate hydratase</fullName>
        <shortName evidence="9">Urocanase</shortName>
        <ecNumber evidence="3 9">4.2.1.49</ecNumber>
    </recommendedName>
    <alternativeName>
        <fullName evidence="7 9">Imidazolonepropionate hydrolase</fullName>
    </alternativeName>
</protein>
<dbReference type="EMBL" id="JADPIE010000002">
    <property type="protein sequence ID" value="MBF8436230.1"/>
    <property type="molecule type" value="Genomic_DNA"/>
</dbReference>
<evidence type="ECO:0000256" key="6">
    <source>
        <dbReference type="ARBA" id="ARBA00023239"/>
    </source>
</evidence>
<dbReference type="Pfam" id="PF01175">
    <property type="entry name" value="Urocanase"/>
    <property type="match status" value="1"/>
</dbReference>
<dbReference type="GO" id="GO:0005737">
    <property type="term" value="C:cytoplasm"/>
    <property type="evidence" value="ECO:0007669"/>
    <property type="project" value="UniProtKB-SubCell"/>
</dbReference>
<feature type="domain" description="Urocanase N-terminal" evidence="11">
    <location>
        <begin position="78"/>
        <end position="204"/>
    </location>
</feature>
<organism evidence="13 14">
    <name type="scientific">Halonatronomonas betaini</name>
    <dbReference type="NCBI Taxonomy" id="2778430"/>
    <lineage>
        <taxon>Bacteria</taxon>
        <taxon>Bacillati</taxon>
        <taxon>Bacillota</taxon>
        <taxon>Clostridia</taxon>
        <taxon>Halanaerobiales</taxon>
        <taxon>Halarsenatibacteraceae</taxon>
        <taxon>Halonatronomonas</taxon>
    </lineage>
</organism>
<comment type="pathway">
    <text evidence="1 9">Amino-acid degradation; L-histidine degradation into L-glutamate; N-formimidoyl-L-glutamate from L-histidine: step 2/3.</text>
</comment>
<dbReference type="InterPro" id="IPR023636">
    <property type="entry name" value="Urocanase_CS"/>
</dbReference>
<dbReference type="PANTHER" id="PTHR12216">
    <property type="entry name" value="UROCANATE HYDRATASE"/>
    <property type="match status" value="1"/>
</dbReference>
<dbReference type="GO" id="GO:0016153">
    <property type="term" value="F:urocanate hydratase activity"/>
    <property type="evidence" value="ECO:0007669"/>
    <property type="project" value="UniProtKB-UniRule"/>
</dbReference>
<dbReference type="InterPro" id="IPR023637">
    <property type="entry name" value="Urocanase-like"/>
</dbReference>
<dbReference type="Gene3D" id="3.40.1770.10">
    <property type="entry name" value="Urocanase superfamily"/>
    <property type="match status" value="2"/>
</dbReference>
<comment type="function">
    <text evidence="9">Catalyzes the conversion of urocanate to 4-imidazolone-5-propionate.</text>
</comment>
<evidence type="ECO:0000256" key="5">
    <source>
        <dbReference type="ARBA" id="ARBA00023027"/>
    </source>
</evidence>
<reference evidence="13" key="1">
    <citation type="submission" date="2020-11" db="EMBL/GenBank/DDBJ databases">
        <title>Halonatronomonas betainensis gen. nov., sp. nov. a novel haloalkaliphilic representative of the family Halanaerobiacae capable of betaine degradation.</title>
        <authorList>
            <person name="Boltyanskaya Y."/>
            <person name="Kevbrin V."/>
            <person name="Detkova E."/>
            <person name="Grouzdev D.S."/>
            <person name="Koziaeva V."/>
            <person name="Zhilina T."/>
        </authorList>
    </citation>
    <scope>NUCLEOTIDE SEQUENCE</scope>
    <source>
        <strain evidence="13">Z-7014</strain>
    </source>
</reference>
<dbReference type="Pfam" id="PF17392">
    <property type="entry name" value="Urocanase_C"/>
    <property type="match status" value="1"/>
</dbReference>
<comment type="caution">
    <text evidence="13">The sequence shown here is derived from an EMBL/GenBank/DDBJ whole genome shotgun (WGS) entry which is preliminary data.</text>
</comment>
<dbReference type="Gene3D" id="3.40.50.10730">
    <property type="entry name" value="Urocanase like domains"/>
    <property type="match status" value="1"/>
</dbReference>
<name>A0A931ASY7_9FIRM</name>
<keyword evidence="14" id="KW-1185">Reference proteome</keyword>
<evidence type="ECO:0000256" key="3">
    <source>
        <dbReference type="ARBA" id="ARBA00011992"/>
    </source>
</evidence>
<feature type="binding site" evidence="9">
    <location>
        <position position="197"/>
    </location>
    <ligand>
        <name>NAD(+)</name>
        <dbReference type="ChEBI" id="CHEBI:57540"/>
    </ligand>
</feature>
<dbReference type="RefSeq" id="WP_282550560.1">
    <property type="nucleotide sequence ID" value="NZ_JADPIE010000002.1"/>
</dbReference>
<evidence type="ECO:0000256" key="1">
    <source>
        <dbReference type="ARBA" id="ARBA00004794"/>
    </source>
</evidence>
<dbReference type="InterPro" id="IPR035401">
    <property type="entry name" value="Urocanase_C"/>
</dbReference>
<keyword evidence="5 9" id="KW-0520">NAD</keyword>
<dbReference type="InterPro" id="IPR036190">
    <property type="entry name" value="Urocanase_sf"/>
</dbReference>
<comment type="similarity">
    <text evidence="2 9">Belongs to the urocanase family.</text>
</comment>
<feature type="binding site" evidence="9">
    <location>
        <position position="394"/>
    </location>
    <ligand>
        <name>NAD(+)</name>
        <dbReference type="ChEBI" id="CHEBI:57540"/>
    </ligand>
</feature>
<evidence type="ECO:0000259" key="10">
    <source>
        <dbReference type="Pfam" id="PF01175"/>
    </source>
</evidence>
<evidence type="ECO:0000259" key="12">
    <source>
        <dbReference type="Pfam" id="PF17392"/>
    </source>
</evidence>
<feature type="binding site" evidence="9">
    <location>
        <position position="579"/>
    </location>
    <ligand>
        <name>NAD(+)</name>
        <dbReference type="ChEBI" id="CHEBI:57540"/>
    </ligand>
</feature>
<keyword evidence="6 9" id="KW-0456">Lyase</keyword>
<comment type="subcellular location">
    <subcellularLocation>
        <location evidence="9">Cytoplasm</location>
    </subcellularLocation>
</comment>
<accession>A0A931ASY7</accession>
<feature type="binding site" evidence="9">
    <location>
        <begin position="345"/>
        <end position="346"/>
    </location>
    <ligand>
        <name>NAD(+)</name>
        <dbReference type="ChEBI" id="CHEBI:57540"/>
    </ligand>
</feature>
<dbReference type="AlphaFoldDB" id="A0A931ASY7"/>
<gene>
    <name evidence="9" type="primary">hutU</name>
    <name evidence="13" type="ORF">I0Q91_03990</name>
</gene>
<sequence length="665" mass="74322">MKIKLSSELPPKPRFRDDIRRAPKRELKLDQEEMETALKNALRYIPAELHAELAPEFMEELMTRGRIYGYRYRPEGEIKAKPIDDYAGKTVQGKALQLMIDNNLDFEVALYPYELVTYGESGQVFQNWMQYRLIKKYLQEMNEYQTLVVHSGHPLGLFPSKPDAPRVISTNAIMVGMFDDSEHFNKAAAMGVANYGQMTAGGWMYIGPQGIVHGTYTTLLNAGRKFLDNDQDEDLSGQLFVTSGLGGMSGAQAKAIEIAGGIGVLAEVDKSAIETRQRQNWLSKVSDDLNQIFDWVREYQESGEAISIAYHGNIVDLLAYIVENNIKVDLLSDQTSCHEAYSGGYIPVGYPYDQARKLLDDNPAEFKDAVDNSLQKHFRLIRKIVDRGAYFFDYGNSFMKAVYDAGATEIALDEDNPDKGFIFPSYVEDIMGPICFDYGYGPFRWVCLSGKDSDLKMTDEAAAQCIDPERRSQDYDNYHWIKDAEENDLVVGSKARILYTDGPGRVKIALVFNEMVRNGEIGPIMLGRDHHDTGGTDSPFRETANIKDGSNIMAEMSVQCFAGNAARGMTLAVQSNGGGVGIGKCFNSGFGLVLDGSNRVDNIIKSSVDWDVHGGVARRAWARNEHAIETMLEWQKNKSGSGHVTLPYQADEELIKKTVQEKLDS</sequence>
<dbReference type="InterPro" id="IPR038364">
    <property type="entry name" value="Urocanase_central_sf"/>
</dbReference>
<dbReference type="EC" id="4.2.1.49" evidence="3 9"/>
<evidence type="ECO:0000256" key="2">
    <source>
        <dbReference type="ARBA" id="ARBA00007578"/>
    </source>
</evidence>
<dbReference type="InterPro" id="IPR035085">
    <property type="entry name" value="Urocanase_Rossmann-like"/>
</dbReference>
<comment type="catalytic activity">
    <reaction evidence="8 9">
        <text>4-imidazolone-5-propanoate = trans-urocanate + H2O</text>
        <dbReference type="Rhea" id="RHEA:13101"/>
        <dbReference type="ChEBI" id="CHEBI:15377"/>
        <dbReference type="ChEBI" id="CHEBI:17771"/>
        <dbReference type="ChEBI" id="CHEBI:77893"/>
        <dbReference type="EC" id="4.2.1.49"/>
    </reaction>
</comment>
<dbReference type="SUPFAM" id="SSF111326">
    <property type="entry name" value="Urocanase"/>
    <property type="match status" value="1"/>
</dbReference>